<accession>W1PDE5</accession>
<protein>
    <submittedName>
        <fullName evidence="1">Uncharacterized protein</fullName>
    </submittedName>
</protein>
<evidence type="ECO:0000313" key="2">
    <source>
        <dbReference type="Proteomes" id="UP000017836"/>
    </source>
</evidence>
<name>W1PDE5_AMBTC</name>
<evidence type="ECO:0000313" key="1">
    <source>
        <dbReference type="EMBL" id="ERN05085.1"/>
    </source>
</evidence>
<proteinExistence type="predicted"/>
<dbReference type="Proteomes" id="UP000017836">
    <property type="component" value="Unassembled WGS sequence"/>
</dbReference>
<dbReference type="Gramene" id="ERN05085">
    <property type="protein sequence ID" value="ERN05085"/>
    <property type="gene ID" value="AMTR_s00053p00133050"/>
</dbReference>
<gene>
    <name evidence="1" type="ORF">AMTR_s00053p00133050</name>
</gene>
<reference evidence="2" key="1">
    <citation type="journal article" date="2013" name="Science">
        <title>The Amborella genome and the evolution of flowering plants.</title>
        <authorList>
            <consortium name="Amborella Genome Project"/>
        </authorList>
    </citation>
    <scope>NUCLEOTIDE SEQUENCE [LARGE SCALE GENOMIC DNA]</scope>
</reference>
<keyword evidence="2" id="KW-1185">Reference proteome</keyword>
<dbReference type="HOGENOM" id="CLU_2834549_0_0_1"/>
<organism evidence="1 2">
    <name type="scientific">Amborella trichopoda</name>
    <dbReference type="NCBI Taxonomy" id="13333"/>
    <lineage>
        <taxon>Eukaryota</taxon>
        <taxon>Viridiplantae</taxon>
        <taxon>Streptophyta</taxon>
        <taxon>Embryophyta</taxon>
        <taxon>Tracheophyta</taxon>
        <taxon>Spermatophyta</taxon>
        <taxon>Magnoliopsida</taxon>
        <taxon>Amborellales</taxon>
        <taxon>Amborellaceae</taxon>
        <taxon>Amborella</taxon>
    </lineage>
</organism>
<sequence>MARSECFDASHRLYIKSLRIGYTSNRSARAFVDMNNNEDVAIPNEGDMTKDVDINDEEYAEDEDED</sequence>
<dbReference type="AlphaFoldDB" id="W1PDE5"/>
<dbReference type="EMBL" id="KI394012">
    <property type="protein sequence ID" value="ERN05085.1"/>
    <property type="molecule type" value="Genomic_DNA"/>
</dbReference>